<keyword evidence="3" id="KW-0997">Cell inner membrane</keyword>
<evidence type="ECO:0000256" key="3">
    <source>
        <dbReference type="ARBA" id="ARBA00022519"/>
    </source>
</evidence>
<keyword evidence="5" id="KW-0472">Membrane</keyword>
<evidence type="ECO:0000256" key="5">
    <source>
        <dbReference type="ARBA" id="ARBA00023136"/>
    </source>
</evidence>
<evidence type="ECO:0000256" key="4">
    <source>
        <dbReference type="ARBA" id="ARBA00022679"/>
    </source>
</evidence>
<dbReference type="Proteomes" id="UP001183648">
    <property type="component" value="Unassembled WGS sequence"/>
</dbReference>
<dbReference type="GO" id="GO:0016746">
    <property type="term" value="F:acyltransferase activity"/>
    <property type="evidence" value="ECO:0007669"/>
    <property type="project" value="UniProtKB-KW"/>
</dbReference>
<protein>
    <submittedName>
        <fullName evidence="7">Lauroyl/myristoyl acyltransferase</fullName>
    </submittedName>
</protein>
<accession>A0ABU2BUT5</accession>
<organism evidence="7 8">
    <name type="scientific">Nocardioides marmoribigeumensis</name>
    <dbReference type="NCBI Taxonomy" id="433649"/>
    <lineage>
        <taxon>Bacteria</taxon>
        <taxon>Bacillati</taxon>
        <taxon>Actinomycetota</taxon>
        <taxon>Actinomycetes</taxon>
        <taxon>Propionibacteriales</taxon>
        <taxon>Nocardioidaceae</taxon>
        <taxon>Nocardioides</taxon>
    </lineage>
</organism>
<evidence type="ECO:0000313" key="8">
    <source>
        <dbReference type="Proteomes" id="UP001183648"/>
    </source>
</evidence>
<dbReference type="EMBL" id="JAVDYG010000001">
    <property type="protein sequence ID" value="MDR7362016.1"/>
    <property type="molecule type" value="Genomic_DNA"/>
</dbReference>
<dbReference type="Pfam" id="PF03279">
    <property type="entry name" value="Lip_A_acyltrans"/>
    <property type="match status" value="1"/>
</dbReference>
<name>A0ABU2BUT5_9ACTN</name>
<keyword evidence="2" id="KW-1003">Cell membrane</keyword>
<evidence type="ECO:0000256" key="1">
    <source>
        <dbReference type="ARBA" id="ARBA00004533"/>
    </source>
</evidence>
<proteinExistence type="predicted"/>
<evidence type="ECO:0000256" key="2">
    <source>
        <dbReference type="ARBA" id="ARBA00022475"/>
    </source>
</evidence>
<comment type="caution">
    <text evidence="7">The sequence shown here is derived from an EMBL/GenBank/DDBJ whole genome shotgun (WGS) entry which is preliminary data.</text>
</comment>
<keyword evidence="6 7" id="KW-0012">Acyltransferase</keyword>
<evidence type="ECO:0000313" key="7">
    <source>
        <dbReference type="EMBL" id="MDR7362016.1"/>
    </source>
</evidence>
<gene>
    <name evidence="7" type="ORF">J2S63_001569</name>
</gene>
<reference evidence="7 8" key="1">
    <citation type="submission" date="2023-07" db="EMBL/GenBank/DDBJ databases">
        <title>Sequencing the genomes of 1000 actinobacteria strains.</title>
        <authorList>
            <person name="Klenk H.-P."/>
        </authorList>
    </citation>
    <scope>NUCLEOTIDE SEQUENCE [LARGE SCALE GENOMIC DNA]</scope>
    <source>
        <strain evidence="7 8">DSM 19426</strain>
    </source>
</reference>
<dbReference type="InterPro" id="IPR004960">
    <property type="entry name" value="LipA_acyltrans"/>
</dbReference>
<keyword evidence="4" id="KW-0808">Transferase</keyword>
<evidence type="ECO:0000256" key="6">
    <source>
        <dbReference type="ARBA" id="ARBA00023315"/>
    </source>
</evidence>
<sequence>MNAVVEKALTRVLGVDMTDATPVVVAGVVAGRLRGLLPVPLMVALARLRAWVGWRNEGVRADARRQMAFLLEHSDPSADIEAAARRYVYRQALRGELRWHPSLTTDLRFEGLEHLEKAVAHGKGVVFNWMHHGHVEATAKPLADAGFHMRQVGAEKLFGALPAWLRQHLKIAAMGGSVMISAARGSQGLLEELQAGHTLSIAVDVPGRTPMRLLGRDVIGSFGAPRFAIATGAPVVIMTSELEHPDDVRPLMRIHPPLWAEDYAGPQELLEAMLEVHEPYLRQWPELYDIPLSHWGLPPEGES</sequence>
<comment type="subcellular location">
    <subcellularLocation>
        <location evidence="1">Cell inner membrane</location>
    </subcellularLocation>
</comment>
<keyword evidence="8" id="KW-1185">Reference proteome</keyword>
<dbReference type="RefSeq" id="WP_310300889.1">
    <property type="nucleotide sequence ID" value="NZ_BAAAPS010000008.1"/>
</dbReference>